<dbReference type="STRING" id="946677.SAMN05444484_11257"/>
<evidence type="ECO:0000313" key="3">
    <source>
        <dbReference type="Proteomes" id="UP000184028"/>
    </source>
</evidence>
<gene>
    <name evidence="2" type="ORF">SAMN05444484_11257</name>
</gene>
<name>A0A1M7MFP1_9FLAO</name>
<keyword evidence="1" id="KW-0175">Coiled coil</keyword>
<organism evidence="2 3">
    <name type="scientific">Flavobacterium chilense</name>
    <dbReference type="NCBI Taxonomy" id="946677"/>
    <lineage>
        <taxon>Bacteria</taxon>
        <taxon>Pseudomonadati</taxon>
        <taxon>Bacteroidota</taxon>
        <taxon>Flavobacteriia</taxon>
        <taxon>Flavobacteriales</taxon>
        <taxon>Flavobacteriaceae</taxon>
        <taxon>Flavobacterium</taxon>
    </lineage>
</organism>
<reference evidence="3" key="1">
    <citation type="submission" date="2016-11" db="EMBL/GenBank/DDBJ databases">
        <authorList>
            <person name="Varghese N."/>
            <person name="Submissions S."/>
        </authorList>
    </citation>
    <scope>NUCLEOTIDE SEQUENCE [LARGE SCALE GENOMIC DNA]</scope>
    <source>
        <strain evidence="3">DSM 24724</strain>
    </source>
</reference>
<dbReference type="Gene3D" id="1.20.120.450">
    <property type="entry name" value="dinb family like domain"/>
    <property type="match status" value="1"/>
</dbReference>
<feature type="coiled-coil region" evidence="1">
    <location>
        <begin position="6"/>
        <end position="33"/>
    </location>
</feature>
<dbReference type="Pfam" id="PF07609">
    <property type="entry name" value="DUF1572"/>
    <property type="match status" value="1"/>
</dbReference>
<evidence type="ECO:0008006" key="4">
    <source>
        <dbReference type="Google" id="ProtNLM"/>
    </source>
</evidence>
<dbReference type="EMBL" id="FRBT01000012">
    <property type="protein sequence ID" value="SHM89200.1"/>
    <property type="molecule type" value="Genomic_DNA"/>
</dbReference>
<dbReference type="InterPro" id="IPR011466">
    <property type="entry name" value="DUF1572"/>
</dbReference>
<accession>A0A1M7MFP1</accession>
<protein>
    <recommendedName>
        <fullName evidence="4">DinB superfamily protein</fullName>
    </recommendedName>
</protein>
<evidence type="ECO:0000313" key="2">
    <source>
        <dbReference type="EMBL" id="SHM89200.1"/>
    </source>
</evidence>
<dbReference type="RefSeq" id="WP_073075512.1">
    <property type="nucleotide sequence ID" value="NZ_FRBT01000012.1"/>
</dbReference>
<dbReference type="InterPro" id="IPR034660">
    <property type="entry name" value="DinB/YfiT-like"/>
</dbReference>
<evidence type="ECO:0000256" key="1">
    <source>
        <dbReference type="SAM" id="Coils"/>
    </source>
</evidence>
<dbReference type="AlphaFoldDB" id="A0A1M7MFP1"/>
<dbReference type="Proteomes" id="UP000184028">
    <property type="component" value="Unassembled WGS sequence"/>
</dbReference>
<proteinExistence type="predicted"/>
<sequence length="147" mass="17222">MTHALKTLFIRNLEQLKQEIENYTKEENLWKIETGINNSGGNLCLHLIGNLNHFIGAILGETGYIRNRDLEFSEKNIPKTILIQRINETITTILVTLANLKEEQLHIEYPIEVFNGKIITKDFLFYLTTHLSYHLGQINYHRRMLIE</sequence>
<keyword evidence="3" id="KW-1185">Reference proteome</keyword>
<dbReference type="SUPFAM" id="SSF109854">
    <property type="entry name" value="DinB/YfiT-like putative metalloenzymes"/>
    <property type="match status" value="1"/>
</dbReference>